<evidence type="ECO:0000256" key="1">
    <source>
        <dbReference type="ARBA" id="ARBA00022729"/>
    </source>
</evidence>
<sequence>MQKHVNRAAERAAASLRSLLPERRIWIESHGEHRSIKIGTHAQLMGLGTAAMIAGWMTVSTVNGAAADQAADSQAQADLARMAAQVQALKADTAALKGTVATTAERIESRQQFLDALLTGKARGEALAELLPRTTRKVTADVAAAAGVLAPFAALEQKQLALVDKASATAETRLRDAEALIGKLGLTPGRFIAQSAGRFTRTGLGGPFIPAGDAMGGTDPRFTELFVNWQRVEQLEEAMVSLPSFIPAKSYTLTSSYGVRYDPFNGRAAQHAGLDMAGSMGEPIYAAAAGRVVRAERFGGYGLAVDIDHGRGILTRYGHLSKIKVNVGDTVAIGEVIGAMGSTGRSTGTHLHYEVRIDGRPVNPRPFLESSRYLLAYHSEKAGPELSSAQ</sequence>
<dbReference type="InterPro" id="IPR045974">
    <property type="entry name" value="DUF5930"/>
</dbReference>
<evidence type="ECO:0000259" key="2">
    <source>
        <dbReference type="Pfam" id="PF01551"/>
    </source>
</evidence>
<evidence type="ECO:0000313" key="4">
    <source>
        <dbReference type="EMBL" id="TPE61060.1"/>
    </source>
</evidence>
<keyword evidence="5" id="KW-1185">Reference proteome</keyword>
<name>A0A501XKG2_9SPHN</name>
<dbReference type="SUPFAM" id="SSF51261">
    <property type="entry name" value="Duplicated hybrid motif"/>
    <property type="match status" value="1"/>
</dbReference>
<dbReference type="RefSeq" id="WP_140928118.1">
    <property type="nucleotide sequence ID" value="NZ_VFSU01000024.1"/>
</dbReference>
<accession>A0A501XKG2</accession>
<dbReference type="PANTHER" id="PTHR21666">
    <property type="entry name" value="PEPTIDASE-RELATED"/>
    <property type="match status" value="1"/>
</dbReference>
<dbReference type="EMBL" id="VFSU01000024">
    <property type="protein sequence ID" value="TPE61060.1"/>
    <property type="molecule type" value="Genomic_DNA"/>
</dbReference>
<dbReference type="GO" id="GO:0004222">
    <property type="term" value="F:metalloendopeptidase activity"/>
    <property type="evidence" value="ECO:0007669"/>
    <property type="project" value="TreeGrafter"/>
</dbReference>
<feature type="domain" description="DUF5930" evidence="3">
    <location>
        <begin position="6"/>
        <end position="93"/>
    </location>
</feature>
<dbReference type="Pfam" id="PF01551">
    <property type="entry name" value="Peptidase_M23"/>
    <property type="match status" value="1"/>
</dbReference>
<protein>
    <submittedName>
        <fullName evidence="4">M23 family peptidase</fullName>
    </submittedName>
</protein>
<dbReference type="FunFam" id="2.70.70.10:FF:000006">
    <property type="entry name" value="M23 family peptidase"/>
    <property type="match status" value="1"/>
</dbReference>
<feature type="domain" description="M23ase beta-sheet core" evidence="2">
    <location>
        <begin position="270"/>
        <end position="364"/>
    </location>
</feature>
<dbReference type="InterPro" id="IPR050570">
    <property type="entry name" value="Cell_wall_metabolism_enzyme"/>
</dbReference>
<dbReference type="Pfam" id="PF19353">
    <property type="entry name" value="DUF5930"/>
    <property type="match status" value="1"/>
</dbReference>
<dbReference type="InterPro" id="IPR016047">
    <property type="entry name" value="M23ase_b-sheet_dom"/>
</dbReference>
<dbReference type="PANTHER" id="PTHR21666:SF289">
    <property type="entry name" value="L-ALA--D-GLU ENDOPEPTIDASE"/>
    <property type="match status" value="1"/>
</dbReference>
<proteinExistence type="predicted"/>
<evidence type="ECO:0000259" key="3">
    <source>
        <dbReference type="Pfam" id="PF19353"/>
    </source>
</evidence>
<dbReference type="InterPro" id="IPR011055">
    <property type="entry name" value="Dup_hybrid_motif"/>
</dbReference>
<gene>
    <name evidence="4" type="ORF">FJQ54_09160</name>
</gene>
<dbReference type="Gene3D" id="2.70.70.10">
    <property type="entry name" value="Glucose Permease (Domain IIA)"/>
    <property type="match status" value="1"/>
</dbReference>
<evidence type="ECO:0000313" key="5">
    <source>
        <dbReference type="Proteomes" id="UP000319897"/>
    </source>
</evidence>
<keyword evidence="1" id="KW-0732">Signal</keyword>
<dbReference type="CDD" id="cd12797">
    <property type="entry name" value="M23_peptidase"/>
    <property type="match status" value="1"/>
</dbReference>
<organism evidence="4 5">
    <name type="scientific">Sandaracinobacter neustonicus</name>
    <dbReference type="NCBI Taxonomy" id="1715348"/>
    <lineage>
        <taxon>Bacteria</taxon>
        <taxon>Pseudomonadati</taxon>
        <taxon>Pseudomonadota</taxon>
        <taxon>Alphaproteobacteria</taxon>
        <taxon>Sphingomonadales</taxon>
        <taxon>Sphingosinicellaceae</taxon>
        <taxon>Sandaracinobacter</taxon>
    </lineage>
</organism>
<dbReference type="Proteomes" id="UP000319897">
    <property type="component" value="Unassembled WGS sequence"/>
</dbReference>
<reference evidence="4 5" key="1">
    <citation type="submission" date="2019-06" db="EMBL/GenBank/DDBJ databases">
        <authorList>
            <person name="Lee I."/>
            <person name="Jang G.I."/>
            <person name="Hwang C.Y."/>
        </authorList>
    </citation>
    <scope>NUCLEOTIDE SEQUENCE [LARGE SCALE GENOMIC DNA]</scope>
    <source>
        <strain evidence="4 5">PAMC 28131</strain>
    </source>
</reference>
<dbReference type="AlphaFoldDB" id="A0A501XKG2"/>
<dbReference type="OrthoDB" id="9815245at2"/>
<comment type="caution">
    <text evidence="4">The sequence shown here is derived from an EMBL/GenBank/DDBJ whole genome shotgun (WGS) entry which is preliminary data.</text>
</comment>